<protein>
    <submittedName>
        <fullName evidence="2">Uncharacterized protein</fullName>
    </submittedName>
</protein>
<evidence type="ECO:0000313" key="2">
    <source>
        <dbReference type="EMBL" id="MXG90223.1"/>
    </source>
</evidence>
<gene>
    <name evidence="2" type="ORF">GRQ65_11745</name>
</gene>
<feature type="region of interest" description="Disordered" evidence="1">
    <location>
        <begin position="1"/>
        <end position="43"/>
    </location>
</feature>
<evidence type="ECO:0000256" key="1">
    <source>
        <dbReference type="SAM" id="MobiDB-lite"/>
    </source>
</evidence>
<dbReference type="EMBL" id="WUEK01000006">
    <property type="protein sequence ID" value="MXG90223.1"/>
    <property type="molecule type" value="Genomic_DNA"/>
</dbReference>
<sequence length="201" mass="20433">MSDDERYAAGSDAEGPTENDESALLGELGRALGHDPAATPPPERVESVRAAAAAMAPAPTRLRPGRRALLGGLAAGVGGVAGYLLHDVRTDEGPTASPVPMESIAFAPLTDPAGTVSASSLINHTWGTELVVDLSDLEAGTAYDVVFETVGGEVGAGSLLAVAGVLMRCRFNAAPLRADVRAIELRTAAGTPVLRADLPSV</sequence>
<name>A0A6L7ESC9_9ACTN</name>
<reference evidence="2 3" key="1">
    <citation type="submission" date="2019-12" db="EMBL/GenBank/DDBJ databases">
        <authorList>
            <person name="Kun Z."/>
        </authorList>
    </citation>
    <scope>NUCLEOTIDE SEQUENCE [LARGE SCALE GENOMIC DNA]</scope>
    <source>
        <strain evidence="2 3">YIM 123512</strain>
    </source>
</reference>
<dbReference type="Proteomes" id="UP000473325">
    <property type="component" value="Unassembled WGS sequence"/>
</dbReference>
<proteinExistence type="predicted"/>
<dbReference type="AlphaFoldDB" id="A0A6L7ESC9"/>
<evidence type="ECO:0000313" key="3">
    <source>
        <dbReference type="Proteomes" id="UP000473325"/>
    </source>
</evidence>
<organism evidence="2 3">
    <name type="scientific">Nocardioides flavescens</name>
    <dbReference type="NCBI Taxonomy" id="2691959"/>
    <lineage>
        <taxon>Bacteria</taxon>
        <taxon>Bacillati</taxon>
        <taxon>Actinomycetota</taxon>
        <taxon>Actinomycetes</taxon>
        <taxon>Propionibacteriales</taxon>
        <taxon>Nocardioidaceae</taxon>
        <taxon>Nocardioides</taxon>
    </lineage>
</organism>
<comment type="caution">
    <text evidence="2">The sequence shown here is derived from an EMBL/GenBank/DDBJ whole genome shotgun (WGS) entry which is preliminary data.</text>
</comment>
<accession>A0A6L7ESC9</accession>
<dbReference type="RefSeq" id="WP_160878146.1">
    <property type="nucleotide sequence ID" value="NZ_WUEK01000006.1"/>
</dbReference>
<keyword evidence="3" id="KW-1185">Reference proteome</keyword>